<protein>
    <submittedName>
        <fullName evidence="4">Putative short-chain dehydrogenase/reductase family protein</fullName>
    </submittedName>
</protein>
<accession>A0A6A6XTD9</accession>
<dbReference type="InterPro" id="IPR036291">
    <property type="entry name" value="NAD(P)-bd_dom_sf"/>
</dbReference>
<dbReference type="Proteomes" id="UP000799757">
    <property type="component" value="Unassembled WGS sequence"/>
</dbReference>
<sequence length="344" mass="37762">MASIALPPIQSFFKHFIKSQFRTTYKPPPASTNLSGQTTIITGSNSGIGLEAARVLLGFHLSHLIIAVRSIEKGENVATQLRKAYPKAKIDVWALDMLSYESIQAFTQKCATLQRLDTVILNAGMSNMKFEINPSTKHEQTFQVNYISTTLLAILLLPILKAKSPPNVPGRLTIVASAMGWQAAMPNRDAVPIFPTFDDPKGWNITSSAERYSATKLMVLMLVLRLGNMVEAEDVIINAVEPGLVGGTGLNRSAPGSLQLLMKIMTALTARTMQQGAWTYADAAVVKGKETHGSFVVNWTIYPFASLMYTAEGKRIMDQIWKETMSELEFAGVQEILASISRNH</sequence>
<dbReference type="Pfam" id="PF00106">
    <property type="entry name" value="adh_short"/>
    <property type="match status" value="1"/>
</dbReference>
<dbReference type="OrthoDB" id="542013at2759"/>
<evidence type="ECO:0000256" key="3">
    <source>
        <dbReference type="ARBA" id="ARBA00023002"/>
    </source>
</evidence>
<gene>
    <name evidence="4" type="ORF">K505DRAFT_370784</name>
</gene>
<dbReference type="GO" id="GO:0016491">
    <property type="term" value="F:oxidoreductase activity"/>
    <property type="evidence" value="ECO:0007669"/>
    <property type="project" value="UniProtKB-KW"/>
</dbReference>
<dbReference type="PANTHER" id="PTHR24320">
    <property type="entry name" value="RETINOL DEHYDROGENASE"/>
    <property type="match status" value="1"/>
</dbReference>
<dbReference type="PANTHER" id="PTHR24320:SF252">
    <property type="entry name" value="DEHYDROGENASE_REDUCTASE FAMILY PROTEIN, PUTATIVE (AFU_ORTHOLOGUE AFUA_3G08550)-RELATED"/>
    <property type="match status" value="1"/>
</dbReference>
<dbReference type="AlphaFoldDB" id="A0A6A6XTD9"/>
<dbReference type="SUPFAM" id="SSF51735">
    <property type="entry name" value="NAD(P)-binding Rossmann-fold domains"/>
    <property type="match status" value="1"/>
</dbReference>
<name>A0A6A6XTD9_9PLEO</name>
<keyword evidence="5" id="KW-1185">Reference proteome</keyword>
<organism evidence="4 5">
    <name type="scientific">Melanomma pulvis-pyrius CBS 109.77</name>
    <dbReference type="NCBI Taxonomy" id="1314802"/>
    <lineage>
        <taxon>Eukaryota</taxon>
        <taxon>Fungi</taxon>
        <taxon>Dikarya</taxon>
        <taxon>Ascomycota</taxon>
        <taxon>Pezizomycotina</taxon>
        <taxon>Dothideomycetes</taxon>
        <taxon>Pleosporomycetidae</taxon>
        <taxon>Pleosporales</taxon>
        <taxon>Melanommataceae</taxon>
        <taxon>Melanomma</taxon>
    </lineage>
</organism>
<dbReference type="InterPro" id="IPR002347">
    <property type="entry name" value="SDR_fam"/>
</dbReference>
<keyword evidence="3" id="KW-0560">Oxidoreductase</keyword>
<evidence type="ECO:0000256" key="1">
    <source>
        <dbReference type="ARBA" id="ARBA00006484"/>
    </source>
</evidence>
<comment type="similarity">
    <text evidence="1">Belongs to the short-chain dehydrogenases/reductases (SDR) family.</text>
</comment>
<dbReference type="EMBL" id="MU001759">
    <property type="protein sequence ID" value="KAF2799742.1"/>
    <property type="molecule type" value="Genomic_DNA"/>
</dbReference>
<keyword evidence="2" id="KW-0521">NADP</keyword>
<evidence type="ECO:0000256" key="2">
    <source>
        <dbReference type="ARBA" id="ARBA00022857"/>
    </source>
</evidence>
<evidence type="ECO:0000313" key="4">
    <source>
        <dbReference type="EMBL" id="KAF2799742.1"/>
    </source>
</evidence>
<evidence type="ECO:0000313" key="5">
    <source>
        <dbReference type="Proteomes" id="UP000799757"/>
    </source>
</evidence>
<dbReference type="Gene3D" id="3.40.50.720">
    <property type="entry name" value="NAD(P)-binding Rossmann-like Domain"/>
    <property type="match status" value="1"/>
</dbReference>
<reference evidence="4" key="1">
    <citation type="journal article" date="2020" name="Stud. Mycol.">
        <title>101 Dothideomycetes genomes: a test case for predicting lifestyles and emergence of pathogens.</title>
        <authorList>
            <person name="Haridas S."/>
            <person name="Albert R."/>
            <person name="Binder M."/>
            <person name="Bloem J."/>
            <person name="Labutti K."/>
            <person name="Salamov A."/>
            <person name="Andreopoulos B."/>
            <person name="Baker S."/>
            <person name="Barry K."/>
            <person name="Bills G."/>
            <person name="Bluhm B."/>
            <person name="Cannon C."/>
            <person name="Castanera R."/>
            <person name="Culley D."/>
            <person name="Daum C."/>
            <person name="Ezra D."/>
            <person name="Gonzalez J."/>
            <person name="Henrissat B."/>
            <person name="Kuo A."/>
            <person name="Liang C."/>
            <person name="Lipzen A."/>
            <person name="Lutzoni F."/>
            <person name="Magnuson J."/>
            <person name="Mondo S."/>
            <person name="Nolan M."/>
            <person name="Ohm R."/>
            <person name="Pangilinan J."/>
            <person name="Park H.-J."/>
            <person name="Ramirez L."/>
            <person name="Alfaro M."/>
            <person name="Sun H."/>
            <person name="Tritt A."/>
            <person name="Yoshinaga Y."/>
            <person name="Zwiers L.-H."/>
            <person name="Turgeon B."/>
            <person name="Goodwin S."/>
            <person name="Spatafora J."/>
            <person name="Crous P."/>
            <person name="Grigoriev I."/>
        </authorList>
    </citation>
    <scope>NUCLEOTIDE SEQUENCE</scope>
    <source>
        <strain evidence="4">CBS 109.77</strain>
    </source>
</reference>
<proteinExistence type="inferred from homology"/>
<dbReference type="PRINTS" id="PR00081">
    <property type="entry name" value="GDHRDH"/>
</dbReference>